<dbReference type="GO" id="GO:0005524">
    <property type="term" value="F:ATP binding"/>
    <property type="evidence" value="ECO:0007669"/>
    <property type="project" value="UniProtKB-KW"/>
</dbReference>
<keyword evidence="5" id="KW-0067">ATP-binding</keyword>
<evidence type="ECO:0000259" key="13">
    <source>
        <dbReference type="Pfam" id="PF12780"/>
    </source>
</evidence>
<dbReference type="FunFam" id="3.40.50.300:FF:002141">
    <property type="entry name" value="Dynein heavy chain"/>
    <property type="match status" value="1"/>
</dbReference>
<dbReference type="OrthoDB" id="424310at2759"/>
<proteinExistence type="predicted"/>
<feature type="non-terminal residue" evidence="14">
    <location>
        <position position="703"/>
    </location>
</feature>
<evidence type="ECO:0000256" key="9">
    <source>
        <dbReference type="ARBA" id="ARBA00023175"/>
    </source>
</evidence>
<evidence type="ECO:0000256" key="8">
    <source>
        <dbReference type="ARBA" id="ARBA00023069"/>
    </source>
</evidence>
<sequence>MSVQHPSASSLYICEMRRREPRVSPGGFTTSCSLRHCSDALGARLARWTAAWGRDDDGLFVGEKALESCYGQVFSAPLTPLQVDALKRAKTVMLLRPGDVFLFNGALPHTALCISKDLGVTGYEGLLTLSPPHISQFIQVASSFAGSWRRVGEDWKEELVRNVQELRLLSAQESRASPTPDVETRQDLEDLQKHELPKLLEQAIAAIAVLRKDRFCNELAWPGDAEAPGEHFENVTYGDFFDRSDKVYVEANDAQKLLHTFEEYLEEYNTVHPTKMNLVFFKDAQSHLCRAARIIRQPRGNALLIGVSGVGRKSMARMAAHMAEMTCSSIEITRTYSTSDFREDIKRMMMDVLRNDGKGGVFLFSDTQIVKESFLEDINNVLNTGEVPNLFAPDEVEQVIGLARPLAKNAGKADARDVIWQHFVQLVRECFHIVLAFSPVGEAFRARCRQFPSLINCATADWYDPWPEDALVSVAERYYQEAPRELGIQEVLTSLSRISCVIHSSSSKAAGDFYDQLRRQTYMTPTSYLELIKLFTELLGQKMGELSTKLNRYKVGTKRLDETRDIVDKLKVDLTKLGPAIEQGKLDTAQLIIQVDKEEVLAQEKQAACEVDEKEAGEAAAVASEIKAECQRELDEALPEYYAAIKSLDALDKKDIQEVKSSAKPHSLVEVVLSAVCLLFGKKETWDEAKKLMNDPGFLQHLR</sequence>
<dbReference type="Gene3D" id="1.20.920.20">
    <property type="match status" value="1"/>
</dbReference>
<dbReference type="Gene3D" id="3.40.50.300">
    <property type="entry name" value="P-loop containing nucleotide triphosphate hydrolases"/>
    <property type="match status" value="1"/>
</dbReference>
<dbReference type="PANTHER" id="PTHR22878:SF68">
    <property type="entry name" value="DYNEIN HEAVY CHAIN 6, AXONEMAL-LIKE"/>
    <property type="match status" value="1"/>
</dbReference>
<dbReference type="InterPro" id="IPR026983">
    <property type="entry name" value="DHC"/>
</dbReference>
<dbReference type="Pfam" id="PF12777">
    <property type="entry name" value="MT"/>
    <property type="match status" value="1"/>
</dbReference>
<dbReference type="Proteomes" id="UP000654075">
    <property type="component" value="Unassembled WGS sequence"/>
</dbReference>
<dbReference type="Gene3D" id="1.20.920.30">
    <property type="match status" value="1"/>
</dbReference>
<dbReference type="EMBL" id="CAJNNV010024437">
    <property type="protein sequence ID" value="CAE8609870.1"/>
    <property type="molecule type" value="Genomic_DNA"/>
</dbReference>
<dbReference type="GO" id="GO:0005930">
    <property type="term" value="C:axoneme"/>
    <property type="evidence" value="ECO:0007669"/>
    <property type="project" value="UniProtKB-SubCell"/>
</dbReference>
<dbReference type="Pfam" id="PF12780">
    <property type="entry name" value="AAA_8"/>
    <property type="match status" value="1"/>
</dbReference>
<feature type="domain" description="Dynein heavy chain AAA module D4" evidence="13">
    <location>
        <begin position="276"/>
        <end position="538"/>
    </location>
</feature>
<evidence type="ECO:0000256" key="1">
    <source>
        <dbReference type="ARBA" id="ARBA00004430"/>
    </source>
</evidence>
<comment type="subcellular location">
    <subcellularLocation>
        <location evidence="1">Cytoplasm</location>
        <location evidence="1">Cytoskeleton</location>
        <location evidence="1">Cilium axoneme</location>
    </subcellularLocation>
</comment>
<keyword evidence="11" id="KW-0966">Cell projection</keyword>
<dbReference type="GO" id="GO:0005874">
    <property type="term" value="C:microtubule"/>
    <property type="evidence" value="ECO:0007669"/>
    <property type="project" value="UniProtKB-KW"/>
</dbReference>
<dbReference type="InterPro" id="IPR027417">
    <property type="entry name" value="P-loop_NTPase"/>
</dbReference>
<keyword evidence="4" id="KW-0547">Nucleotide-binding</keyword>
<dbReference type="InterPro" id="IPR024743">
    <property type="entry name" value="Dynein_HC_stalk"/>
</dbReference>
<evidence type="ECO:0000256" key="5">
    <source>
        <dbReference type="ARBA" id="ARBA00022840"/>
    </source>
</evidence>
<evidence type="ECO:0000256" key="4">
    <source>
        <dbReference type="ARBA" id="ARBA00022741"/>
    </source>
</evidence>
<gene>
    <name evidence="14" type="ORF">PGLA1383_LOCUS27697</name>
</gene>
<keyword evidence="2" id="KW-0963">Cytoplasm</keyword>
<dbReference type="GO" id="GO:0030286">
    <property type="term" value="C:dynein complex"/>
    <property type="evidence" value="ECO:0007669"/>
    <property type="project" value="UniProtKB-KW"/>
</dbReference>
<dbReference type="AlphaFoldDB" id="A0A813F9G2"/>
<dbReference type="GO" id="GO:0051959">
    <property type="term" value="F:dynein light intermediate chain binding"/>
    <property type="evidence" value="ECO:0007669"/>
    <property type="project" value="InterPro"/>
</dbReference>
<evidence type="ECO:0000256" key="11">
    <source>
        <dbReference type="ARBA" id="ARBA00023273"/>
    </source>
</evidence>
<feature type="domain" description="Dynein heavy chain coiled coil stalk" evidence="12">
    <location>
        <begin position="552"/>
        <end position="693"/>
    </location>
</feature>
<organism evidence="14 15">
    <name type="scientific">Polarella glacialis</name>
    <name type="common">Dinoflagellate</name>
    <dbReference type="NCBI Taxonomy" id="89957"/>
    <lineage>
        <taxon>Eukaryota</taxon>
        <taxon>Sar</taxon>
        <taxon>Alveolata</taxon>
        <taxon>Dinophyceae</taxon>
        <taxon>Suessiales</taxon>
        <taxon>Suessiaceae</taxon>
        <taxon>Polarella</taxon>
    </lineage>
</organism>
<evidence type="ECO:0008006" key="16">
    <source>
        <dbReference type="Google" id="ProtNLM"/>
    </source>
</evidence>
<evidence type="ECO:0000256" key="6">
    <source>
        <dbReference type="ARBA" id="ARBA00023017"/>
    </source>
</evidence>
<evidence type="ECO:0000259" key="12">
    <source>
        <dbReference type="Pfam" id="PF12777"/>
    </source>
</evidence>
<dbReference type="PANTHER" id="PTHR22878">
    <property type="entry name" value="DYNEIN HEAVY CHAIN 6, AXONEMAL-LIKE-RELATED"/>
    <property type="match status" value="1"/>
</dbReference>
<evidence type="ECO:0000256" key="3">
    <source>
        <dbReference type="ARBA" id="ARBA00022701"/>
    </source>
</evidence>
<evidence type="ECO:0000313" key="15">
    <source>
        <dbReference type="Proteomes" id="UP000654075"/>
    </source>
</evidence>
<dbReference type="SUPFAM" id="SSF52540">
    <property type="entry name" value="P-loop containing nucleoside triphosphate hydrolases"/>
    <property type="match status" value="1"/>
</dbReference>
<accession>A0A813F9G2</accession>
<keyword evidence="9" id="KW-0505">Motor protein</keyword>
<protein>
    <recommendedName>
        <fullName evidence="16">Dynein heavy chain AAA module D4 domain-containing protein</fullName>
    </recommendedName>
</protein>
<evidence type="ECO:0000256" key="2">
    <source>
        <dbReference type="ARBA" id="ARBA00022490"/>
    </source>
</evidence>
<dbReference type="InterPro" id="IPR024317">
    <property type="entry name" value="Dynein_heavy_chain_D4_dom"/>
</dbReference>
<name>A0A813F9G2_POLGL</name>
<evidence type="ECO:0000256" key="7">
    <source>
        <dbReference type="ARBA" id="ARBA00023054"/>
    </source>
</evidence>
<reference evidence="14" key="1">
    <citation type="submission" date="2021-02" db="EMBL/GenBank/DDBJ databases">
        <authorList>
            <person name="Dougan E. K."/>
            <person name="Rhodes N."/>
            <person name="Thang M."/>
            <person name="Chan C."/>
        </authorList>
    </citation>
    <scope>NUCLEOTIDE SEQUENCE</scope>
</reference>
<evidence type="ECO:0000313" key="14">
    <source>
        <dbReference type="EMBL" id="CAE8609870.1"/>
    </source>
</evidence>
<keyword evidence="8" id="KW-0969">Cilium</keyword>
<keyword evidence="7" id="KW-0175">Coiled coil</keyword>
<keyword evidence="15" id="KW-1185">Reference proteome</keyword>
<keyword evidence="3" id="KW-0493">Microtubule</keyword>
<dbReference type="GO" id="GO:0045505">
    <property type="term" value="F:dynein intermediate chain binding"/>
    <property type="evidence" value="ECO:0007669"/>
    <property type="project" value="InterPro"/>
</dbReference>
<keyword evidence="10" id="KW-0206">Cytoskeleton</keyword>
<comment type="caution">
    <text evidence="14">The sequence shown here is derived from an EMBL/GenBank/DDBJ whole genome shotgun (WGS) entry which is preliminary data.</text>
</comment>
<dbReference type="GO" id="GO:0007018">
    <property type="term" value="P:microtubule-based movement"/>
    <property type="evidence" value="ECO:0007669"/>
    <property type="project" value="InterPro"/>
</dbReference>
<evidence type="ECO:0000256" key="10">
    <source>
        <dbReference type="ARBA" id="ARBA00023212"/>
    </source>
</evidence>
<keyword evidence="6" id="KW-0243">Dynein</keyword>